<dbReference type="InterPro" id="IPR019533">
    <property type="entry name" value="Peptidase_S26"/>
</dbReference>
<dbReference type="GO" id="GO:0006465">
    <property type="term" value="P:signal peptide processing"/>
    <property type="evidence" value="ECO:0007669"/>
    <property type="project" value="InterPro"/>
</dbReference>
<feature type="active site" evidence="6">
    <location>
        <position position="80"/>
    </location>
</feature>
<gene>
    <name evidence="10" type="ORF">A2544_01630</name>
</gene>
<organism evidence="10 11">
    <name type="scientific">Candidatus Zambryskibacteria bacterium RIFOXYD2_FULL_43_10</name>
    <dbReference type="NCBI Taxonomy" id="1802782"/>
    <lineage>
        <taxon>Bacteria</taxon>
        <taxon>Candidatus Zambryskiibacteriota</taxon>
    </lineage>
</organism>
<evidence type="ECO:0000256" key="6">
    <source>
        <dbReference type="PIRSR" id="PIRSR600223-1"/>
    </source>
</evidence>
<reference evidence="10 11" key="1">
    <citation type="journal article" date="2016" name="Nat. Commun.">
        <title>Thousands of microbial genomes shed light on interconnected biogeochemical processes in an aquifer system.</title>
        <authorList>
            <person name="Anantharaman K."/>
            <person name="Brown C.T."/>
            <person name="Hug L.A."/>
            <person name="Sharon I."/>
            <person name="Castelle C.J."/>
            <person name="Probst A.J."/>
            <person name="Thomas B.C."/>
            <person name="Singh A."/>
            <person name="Wilkins M.J."/>
            <person name="Karaoz U."/>
            <person name="Brodie E.L."/>
            <person name="Williams K.H."/>
            <person name="Hubbard S.S."/>
            <person name="Banfield J.F."/>
        </authorList>
    </citation>
    <scope>NUCLEOTIDE SEQUENCE [LARGE SCALE GENOMIC DNA]</scope>
</reference>
<dbReference type="STRING" id="1802782.A2544_01630"/>
<evidence type="ECO:0000256" key="4">
    <source>
        <dbReference type="ARBA" id="ARBA00022670"/>
    </source>
</evidence>
<comment type="subcellular location">
    <subcellularLocation>
        <location evidence="8">Membrane</location>
        <topology evidence="8">Single-pass type II membrane protein</topology>
    </subcellularLocation>
</comment>
<proteinExistence type="inferred from homology"/>
<comment type="catalytic activity">
    <reaction evidence="1 7">
        <text>Cleavage of hydrophobic, N-terminal signal or leader sequences from secreted and periplasmic proteins.</text>
        <dbReference type="EC" id="3.4.21.89"/>
    </reaction>
</comment>
<sequence length="177" mass="20078">MTAKFWKELVKLVFFSLLIVVPFRLYIAQPFIVEGASMDPTFETGDYLIVDELTYHFKTPERGSVLIFKYPKDPKKSFIKRIIGLPGEKVSILNGQITIINTEYSEGFTLNEPYVKLNKKDSADYIVGAREYFVLGDNRLASADSRIWGPVPEANIIGRPIISFFPPAFFPGDNSNE</sequence>
<dbReference type="CDD" id="cd06530">
    <property type="entry name" value="S26_SPase_I"/>
    <property type="match status" value="1"/>
</dbReference>
<dbReference type="InterPro" id="IPR019758">
    <property type="entry name" value="Pept_S26A_signal_pept_1_CS"/>
</dbReference>
<dbReference type="SUPFAM" id="SSF51306">
    <property type="entry name" value="LexA/Signal peptidase"/>
    <property type="match status" value="1"/>
</dbReference>
<keyword evidence="4 7" id="KW-0645">Protease</keyword>
<evidence type="ECO:0000256" key="1">
    <source>
        <dbReference type="ARBA" id="ARBA00000677"/>
    </source>
</evidence>
<feature type="active site" evidence="6">
    <location>
        <position position="37"/>
    </location>
</feature>
<dbReference type="InterPro" id="IPR036286">
    <property type="entry name" value="LexA/Signal_pep-like_sf"/>
</dbReference>
<evidence type="ECO:0000256" key="5">
    <source>
        <dbReference type="ARBA" id="ARBA00022801"/>
    </source>
</evidence>
<dbReference type="PROSITE" id="PS00760">
    <property type="entry name" value="SPASE_I_2"/>
    <property type="match status" value="1"/>
</dbReference>
<dbReference type="PRINTS" id="PR00727">
    <property type="entry name" value="LEADERPTASE"/>
</dbReference>
<dbReference type="InterPro" id="IPR019757">
    <property type="entry name" value="Pept_S26A_signal_pept_1_Lys-AS"/>
</dbReference>
<evidence type="ECO:0000256" key="2">
    <source>
        <dbReference type="ARBA" id="ARBA00009370"/>
    </source>
</evidence>
<dbReference type="PANTHER" id="PTHR43390">
    <property type="entry name" value="SIGNAL PEPTIDASE I"/>
    <property type="match status" value="1"/>
</dbReference>
<dbReference type="InterPro" id="IPR019756">
    <property type="entry name" value="Pept_S26A_signal_pept_1_Ser-AS"/>
</dbReference>
<dbReference type="InterPro" id="IPR000223">
    <property type="entry name" value="Pept_S26A_signal_pept_1"/>
</dbReference>
<evidence type="ECO:0000256" key="3">
    <source>
        <dbReference type="ARBA" id="ARBA00013208"/>
    </source>
</evidence>
<dbReference type="Pfam" id="PF10502">
    <property type="entry name" value="Peptidase_S26"/>
    <property type="match status" value="1"/>
</dbReference>
<evidence type="ECO:0000256" key="7">
    <source>
        <dbReference type="RuleBase" id="RU003993"/>
    </source>
</evidence>
<feature type="domain" description="Peptidase S26" evidence="9">
    <location>
        <begin position="6"/>
        <end position="162"/>
    </location>
</feature>
<dbReference type="GO" id="GO:0009003">
    <property type="term" value="F:signal peptidase activity"/>
    <property type="evidence" value="ECO:0007669"/>
    <property type="project" value="UniProtKB-EC"/>
</dbReference>
<dbReference type="GO" id="GO:0004252">
    <property type="term" value="F:serine-type endopeptidase activity"/>
    <property type="evidence" value="ECO:0007669"/>
    <property type="project" value="InterPro"/>
</dbReference>
<dbReference type="Gene3D" id="2.10.109.10">
    <property type="entry name" value="Umud Fragment, subunit A"/>
    <property type="match status" value="1"/>
</dbReference>
<dbReference type="PROSITE" id="PS00501">
    <property type="entry name" value="SPASE_I_1"/>
    <property type="match status" value="1"/>
</dbReference>
<dbReference type="PROSITE" id="PS00761">
    <property type="entry name" value="SPASE_I_3"/>
    <property type="match status" value="1"/>
</dbReference>
<evidence type="ECO:0000313" key="10">
    <source>
        <dbReference type="EMBL" id="OHB17281.1"/>
    </source>
</evidence>
<dbReference type="AlphaFoldDB" id="A0A1G2V6M0"/>
<evidence type="ECO:0000313" key="11">
    <source>
        <dbReference type="Proteomes" id="UP000176868"/>
    </source>
</evidence>
<accession>A0A1G2V6M0</accession>
<comment type="caution">
    <text evidence="10">The sequence shown here is derived from an EMBL/GenBank/DDBJ whole genome shotgun (WGS) entry which is preliminary data.</text>
</comment>
<dbReference type="EMBL" id="MHWZ01000025">
    <property type="protein sequence ID" value="OHB17281.1"/>
    <property type="molecule type" value="Genomic_DNA"/>
</dbReference>
<dbReference type="NCBIfam" id="TIGR02227">
    <property type="entry name" value="sigpep_I_bact"/>
    <property type="match status" value="1"/>
</dbReference>
<name>A0A1G2V6M0_9BACT</name>
<dbReference type="PANTHER" id="PTHR43390:SF1">
    <property type="entry name" value="CHLOROPLAST PROCESSING PEPTIDASE"/>
    <property type="match status" value="1"/>
</dbReference>
<dbReference type="GO" id="GO:0016020">
    <property type="term" value="C:membrane"/>
    <property type="evidence" value="ECO:0007669"/>
    <property type="project" value="UniProtKB-SubCell"/>
</dbReference>
<dbReference type="EC" id="3.4.21.89" evidence="3 7"/>
<protein>
    <recommendedName>
        <fullName evidence="3 7">Signal peptidase I</fullName>
        <ecNumber evidence="3 7">3.4.21.89</ecNumber>
    </recommendedName>
</protein>
<evidence type="ECO:0000256" key="8">
    <source>
        <dbReference type="RuleBase" id="RU362042"/>
    </source>
</evidence>
<comment type="similarity">
    <text evidence="2 8">Belongs to the peptidase S26 family.</text>
</comment>
<dbReference type="Proteomes" id="UP000176868">
    <property type="component" value="Unassembled WGS sequence"/>
</dbReference>
<evidence type="ECO:0000259" key="9">
    <source>
        <dbReference type="Pfam" id="PF10502"/>
    </source>
</evidence>
<keyword evidence="5 7" id="KW-0378">Hydrolase</keyword>